<evidence type="ECO:0000256" key="4">
    <source>
        <dbReference type="ARBA" id="ARBA00022679"/>
    </source>
</evidence>
<dbReference type="GO" id="GO:0005524">
    <property type="term" value="F:ATP binding"/>
    <property type="evidence" value="ECO:0007669"/>
    <property type="project" value="UniProtKB-UniRule"/>
</dbReference>
<dbReference type="InterPro" id="IPR027417">
    <property type="entry name" value="P-loop_NTPase"/>
</dbReference>
<feature type="binding site" evidence="12">
    <location>
        <begin position="12"/>
        <end position="19"/>
    </location>
    <ligand>
        <name>ATP</name>
        <dbReference type="ChEBI" id="CHEBI:30616"/>
    </ligand>
</feature>
<dbReference type="STRING" id="717773.Thicy_1137"/>
<dbReference type="InterPro" id="IPR039430">
    <property type="entry name" value="Thymidylate_kin-like_dom"/>
</dbReference>
<reference evidence="14 15" key="1">
    <citation type="submission" date="2011-05" db="EMBL/GenBank/DDBJ databases">
        <title>Complete sequence of Thioalkalimicrobium cyclicum ALM1.</title>
        <authorList>
            <consortium name="US DOE Joint Genome Institute"/>
            <person name="Lucas S."/>
            <person name="Han J."/>
            <person name="Lapidus A."/>
            <person name="Cheng J.-F."/>
            <person name="Goodwin L."/>
            <person name="Pitluck S."/>
            <person name="Peters L."/>
            <person name="Mikhailova N."/>
            <person name="Davenport K."/>
            <person name="Han C."/>
            <person name="Tapia R."/>
            <person name="Land M."/>
            <person name="Hauser L."/>
            <person name="Kyrpides N."/>
            <person name="Ivanova N."/>
            <person name="Pagani I."/>
            <person name="Kappler U."/>
            <person name="Woyke T."/>
        </authorList>
    </citation>
    <scope>NUCLEOTIDE SEQUENCE [LARGE SCALE GENOMIC DNA]</scope>
    <source>
        <strain evidence="15">DSM 14477 / JCM 11371 / ALM1</strain>
    </source>
</reference>
<dbReference type="InterPro" id="IPR018094">
    <property type="entry name" value="Thymidylate_kinase"/>
</dbReference>
<comment type="catalytic activity">
    <reaction evidence="10 12">
        <text>dTMP + ATP = dTDP + ADP</text>
        <dbReference type="Rhea" id="RHEA:13517"/>
        <dbReference type="ChEBI" id="CHEBI:30616"/>
        <dbReference type="ChEBI" id="CHEBI:58369"/>
        <dbReference type="ChEBI" id="CHEBI:63528"/>
        <dbReference type="ChEBI" id="CHEBI:456216"/>
        <dbReference type="EC" id="2.7.4.9"/>
    </reaction>
</comment>
<keyword evidence="15" id="KW-1185">Reference proteome</keyword>
<dbReference type="GO" id="GO:0006233">
    <property type="term" value="P:dTDP biosynthetic process"/>
    <property type="evidence" value="ECO:0007669"/>
    <property type="project" value="InterPro"/>
</dbReference>
<dbReference type="GO" id="GO:0005829">
    <property type="term" value="C:cytosol"/>
    <property type="evidence" value="ECO:0007669"/>
    <property type="project" value="TreeGrafter"/>
</dbReference>
<dbReference type="SUPFAM" id="SSF52540">
    <property type="entry name" value="P-loop containing nucleoside triphosphate hydrolases"/>
    <property type="match status" value="1"/>
</dbReference>
<evidence type="ECO:0000313" key="14">
    <source>
        <dbReference type="EMBL" id="AEG31904.1"/>
    </source>
</evidence>
<dbReference type="GO" id="GO:0006235">
    <property type="term" value="P:dTTP biosynthetic process"/>
    <property type="evidence" value="ECO:0007669"/>
    <property type="project" value="UniProtKB-UniRule"/>
</dbReference>
<keyword evidence="5 12" id="KW-0545">Nucleotide biosynthesis</keyword>
<evidence type="ECO:0000256" key="3">
    <source>
        <dbReference type="ARBA" id="ARBA00017144"/>
    </source>
</evidence>
<keyword evidence="7 12" id="KW-0418">Kinase</keyword>
<proteinExistence type="inferred from homology"/>
<dbReference type="PANTHER" id="PTHR10344:SF4">
    <property type="entry name" value="UMP-CMP KINASE 2, MITOCHONDRIAL"/>
    <property type="match status" value="1"/>
</dbReference>
<evidence type="ECO:0000256" key="11">
    <source>
        <dbReference type="ARBA" id="ARBA00057735"/>
    </source>
</evidence>
<evidence type="ECO:0000256" key="9">
    <source>
        <dbReference type="ARBA" id="ARBA00029962"/>
    </source>
</evidence>
<feature type="domain" description="Thymidylate kinase-like" evidence="13">
    <location>
        <begin position="10"/>
        <end position="200"/>
    </location>
</feature>
<sequence>MVMRGKFITLEGGEGAGKSTNAQFMKQQLEARGLEVVLTREPGGTALAERIRAILLDPDLPPMTATTEALLMFAARAEHYHQVIAPTLAQGQWVISDRFVDASFAYQGAARGLGSQKIAELADWTLPGVQADLTLVFDLPVEVGMARVASRGGAIDRFELEPPVFFEQVRQAYLARAAQAPSNYCVLDASQTLAEVQQAIVEQLDRLCPR</sequence>
<dbReference type="EC" id="2.7.4.9" evidence="2 12"/>
<accession>F6D8Q3</accession>
<dbReference type="FunFam" id="3.40.50.300:FF:000225">
    <property type="entry name" value="Thymidylate kinase"/>
    <property type="match status" value="1"/>
</dbReference>
<dbReference type="KEGG" id="tcy:Thicy_1137"/>
<dbReference type="NCBIfam" id="TIGR00041">
    <property type="entry name" value="DTMP_kinase"/>
    <property type="match status" value="1"/>
</dbReference>
<evidence type="ECO:0000256" key="2">
    <source>
        <dbReference type="ARBA" id="ARBA00012980"/>
    </source>
</evidence>
<keyword evidence="4 12" id="KW-0808">Transferase</keyword>
<dbReference type="HOGENOM" id="CLU_049131_0_2_6"/>
<evidence type="ECO:0000256" key="10">
    <source>
        <dbReference type="ARBA" id="ARBA00048743"/>
    </source>
</evidence>
<protein>
    <recommendedName>
        <fullName evidence="3 12">Thymidylate kinase</fullName>
        <ecNumber evidence="2 12">2.7.4.9</ecNumber>
    </recommendedName>
    <alternativeName>
        <fullName evidence="9 12">dTMP kinase</fullName>
    </alternativeName>
</protein>
<evidence type="ECO:0000256" key="6">
    <source>
        <dbReference type="ARBA" id="ARBA00022741"/>
    </source>
</evidence>
<evidence type="ECO:0000256" key="12">
    <source>
        <dbReference type="HAMAP-Rule" id="MF_00165"/>
    </source>
</evidence>
<dbReference type="EMBL" id="CP002776">
    <property type="protein sequence ID" value="AEG31904.1"/>
    <property type="molecule type" value="Genomic_DNA"/>
</dbReference>
<name>F6D8Q3_THICA</name>
<evidence type="ECO:0000256" key="7">
    <source>
        <dbReference type="ARBA" id="ARBA00022777"/>
    </source>
</evidence>
<evidence type="ECO:0000259" key="13">
    <source>
        <dbReference type="Pfam" id="PF02223"/>
    </source>
</evidence>
<dbReference type="HAMAP" id="MF_00165">
    <property type="entry name" value="Thymidylate_kinase"/>
    <property type="match status" value="1"/>
</dbReference>
<comment type="similarity">
    <text evidence="1 12">Belongs to the thymidylate kinase family.</text>
</comment>
<dbReference type="Proteomes" id="UP000009232">
    <property type="component" value="Chromosome"/>
</dbReference>
<gene>
    <name evidence="12" type="primary">tmk</name>
    <name evidence="14" type="ordered locus">Thicy_1137</name>
</gene>
<dbReference type="Pfam" id="PF02223">
    <property type="entry name" value="Thymidylate_kin"/>
    <property type="match status" value="1"/>
</dbReference>
<dbReference type="CDD" id="cd01672">
    <property type="entry name" value="TMPK"/>
    <property type="match status" value="1"/>
</dbReference>
<dbReference type="PANTHER" id="PTHR10344">
    <property type="entry name" value="THYMIDYLATE KINASE"/>
    <property type="match status" value="1"/>
</dbReference>
<dbReference type="GO" id="GO:0004798">
    <property type="term" value="F:dTMP kinase activity"/>
    <property type="evidence" value="ECO:0007669"/>
    <property type="project" value="UniProtKB-UniRule"/>
</dbReference>
<keyword evidence="8 12" id="KW-0067">ATP-binding</keyword>
<evidence type="ECO:0000256" key="5">
    <source>
        <dbReference type="ARBA" id="ARBA00022727"/>
    </source>
</evidence>
<comment type="function">
    <text evidence="11 12">Phosphorylation of dTMP to form dTDP in both de novo and salvage pathways of dTTP synthesis.</text>
</comment>
<keyword evidence="6 12" id="KW-0547">Nucleotide-binding</keyword>
<dbReference type="AlphaFoldDB" id="F6D8Q3"/>
<dbReference type="GO" id="GO:0006227">
    <property type="term" value="P:dUDP biosynthetic process"/>
    <property type="evidence" value="ECO:0007669"/>
    <property type="project" value="TreeGrafter"/>
</dbReference>
<evidence type="ECO:0000313" key="15">
    <source>
        <dbReference type="Proteomes" id="UP000009232"/>
    </source>
</evidence>
<evidence type="ECO:0000256" key="1">
    <source>
        <dbReference type="ARBA" id="ARBA00009776"/>
    </source>
</evidence>
<dbReference type="eggNOG" id="COG0125">
    <property type="taxonomic scope" value="Bacteria"/>
</dbReference>
<organism evidence="14 15">
    <name type="scientific">Thiomicrospira cyclica (strain DSM 14477 / JCM 11371 / ALM1)</name>
    <name type="common">Thioalkalimicrobium cyclicum</name>
    <dbReference type="NCBI Taxonomy" id="717773"/>
    <lineage>
        <taxon>Bacteria</taxon>
        <taxon>Pseudomonadati</taxon>
        <taxon>Pseudomonadota</taxon>
        <taxon>Gammaproteobacteria</taxon>
        <taxon>Thiotrichales</taxon>
        <taxon>Piscirickettsiaceae</taxon>
        <taxon>Thiomicrospira</taxon>
    </lineage>
</organism>
<dbReference type="Gene3D" id="3.40.50.300">
    <property type="entry name" value="P-loop containing nucleotide triphosphate hydrolases"/>
    <property type="match status" value="1"/>
</dbReference>
<evidence type="ECO:0000256" key="8">
    <source>
        <dbReference type="ARBA" id="ARBA00022840"/>
    </source>
</evidence>